<organism evidence="2 3">
    <name type="scientific">Salinibacter ruber</name>
    <dbReference type="NCBI Taxonomy" id="146919"/>
    <lineage>
        <taxon>Bacteria</taxon>
        <taxon>Pseudomonadati</taxon>
        <taxon>Rhodothermota</taxon>
        <taxon>Rhodothermia</taxon>
        <taxon>Rhodothermales</taxon>
        <taxon>Salinibacteraceae</taxon>
        <taxon>Salinibacter</taxon>
    </lineage>
</organism>
<evidence type="ECO:0000313" key="3">
    <source>
        <dbReference type="Proteomes" id="UP001155010"/>
    </source>
</evidence>
<feature type="compositionally biased region" description="Polar residues" evidence="1">
    <location>
        <begin position="116"/>
        <end position="129"/>
    </location>
</feature>
<protein>
    <submittedName>
        <fullName evidence="2">Uncharacterized protein</fullName>
    </submittedName>
</protein>
<dbReference type="Proteomes" id="UP001155010">
    <property type="component" value="Unassembled WGS sequence"/>
</dbReference>
<dbReference type="EMBL" id="JANUBB010000023">
    <property type="protein sequence ID" value="MCS3953350.1"/>
    <property type="molecule type" value="Genomic_DNA"/>
</dbReference>
<reference evidence="2" key="1">
    <citation type="submission" date="2022-08" db="EMBL/GenBank/DDBJ databases">
        <title>Genomic Encyclopedia of Type Strains, Phase V (KMG-V): Genome sequencing to study the core and pangenomes of soil and plant-associated prokaryotes.</title>
        <authorList>
            <person name="Whitman W."/>
        </authorList>
    </citation>
    <scope>NUCLEOTIDE SEQUENCE</scope>
    <source>
        <strain evidence="2">SP2017</strain>
    </source>
</reference>
<name>A0A9X2UBN9_9BACT</name>
<feature type="region of interest" description="Disordered" evidence="1">
    <location>
        <begin position="116"/>
        <end position="135"/>
    </location>
</feature>
<gene>
    <name evidence="2" type="ORF">GGP83_003325</name>
</gene>
<evidence type="ECO:0000313" key="2">
    <source>
        <dbReference type="EMBL" id="MCS3953350.1"/>
    </source>
</evidence>
<sequence>MQFLYDNLTATVIALMTTLILLSIQSRATQNSVAEVSRNRMGELTQTFASWLERDIERMGENFEDGERAPFDNPVYTEGSGGTDITTQFTFYRDSTTSSGDEYRIATRYEVAQKGTRTVDGTSKPTYQLTRKKRRKEMGTGSWSSWSSVQGVSPSSLGYFQIDLLDKDASPVSNPNGNADQVHSVRVRFSVVSPFQNAQTFPRATHVGSVLLVRDQSDASVISVPENAKSCTGGNWKQLTDRTGKPFGCAAACKYIASGGSKGSDNCTGGKGRPW</sequence>
<dbReference type="AlphaFoldDB" id="A0A9X2UBN9"/>
<dbReference type="RefSeq" id="WP_259082603.1">
    <property type="nucleotide sequence ID" value="NZ_JANTZN010000024.1"/>
</dbReference>
<proteinExistence type="predicted"/>
<comment type="caution">
    <text evidence="2">The sequence shown here is derived from an EMBL/GenBank/DDBJ whole genome shotgun (WGS) entry which is preliminary data.</text>
</comment>
<accession>A0A9X2UBN9</accession>
<evidence type="ECO:0000256" key="1">
    <source>
        <dbReference type="SAM" id="MobiDB-lite"/>
    </source>
</evidence>